<evidence type="ECO:0000313" key="3">
    <source>
        <dbReference type="Proteomes" id="UP000242791"/>
    </source>
</evidence>
<keyword evidence="3" id="KW-1185">Reference proteome</keyword>
<proteinExistence type="predicted"/>
<gene>
    <name evidence="2" type="ORF">ACJ73_06834</name>
</gene>
<protein>
    <submittedName>
        <fullName evidence="2">Uncharacterized protein</fullName>
    </submittedName>
</protein>
<organism evidence="2 3">
    <name type="scientific">Blastomyces percursus</name>
    <dbReference type="NCBI Taxonomy" id="1658174"/>
    <lineage>
        <taxon>Eukaryota</taxon>
        <taxon>Fungi</taxon>
        <taxon>Dikarya</taxon>
        <taxon>Ascomycota</taxon>
        <taxon>Pezizomycotina</taxon>
        <taxon>Eurotiomycetes</taxon>
        <taxon>Eurotiomycetidae</taxon>
        <taxon>Onygenales</taxon>
        <taxon>Ajellomycetaceae</taxon>
        <taxon>Blastomyces</taxon>
    </lineage>
</organism>
<name>A0A1J9PZT4_9EURO</name>
<feature type="region of interest" description="Disordered" evidence="1">
    <location>
        <begin position="202"/>
        <end position="223"/>
    </location>
</feature>
<evidence type="ECO:0000256" key="1">
    <source>
        <dbReference type="SAM" id="MobiDB-lite"/>
    </source>
</evidence>
<dbReference type="Proteomes" id="UP000242791">
    <property type="component" value="Unassembled WGS sequence"/>
</dbReference>
<accession>A0A1J9PZT4</accession>
<dbReference type="VEuPathDB" id="FungiDB:ACJ73_06834"/>
<dbReference type="OrthoDB" id="4188289at2759"/>
<dbReference type="AlphaFoldDB" id="A0A1J9PZT4"/>
<reference evidence="2 3" key="1">
    <citation type="submission" date="2015-08" db="EMBL/GenBank/DDBJ databases">
        <title>Emmonsia species relationships and genome sequence.</title>
        <authorList>
            <person name="Cuomo C.A."/>
            <person name="Schwartz I.S."/>
            <person name="Kenyon C."/>
            <person name="De Hoog G.S."/>
            <person name="Govender N.P."/>
            <person name="Botha A."/>
            <person name="Moreno L."/>
            <person name="De Vries M."/>
            <person name="Munoz J.F."/>
            <person name="Stielow J.B."/>
        </authorList>
    </citation>
    <scope>NUCLEOTIDE SEQUENCE [LARGE SCALE GENOMIC DNA]</scope>
    <source>
        <strain evidence="2 3">EI222</strain>
    </source>
</reference>
<sequence>MRQEMAHSLPRTIAERQLEFKLSEGEAWTKAQGLRFSFEKSDELLLALYISRKINLLRAASIFDPTMVNRLIWEGVESNLSLITLLIPNERLDDFRRKIRDNESAARRAWDDRKTQLSEYSISVVPTDVLSPLESQQATDARIGARILRMPRLLPRERIRENLRPPQLRDAILCGGAHYYANRCPKKDGSNDRQANQVEDAIEDEDALYKLGPCPDSDTEPEN</sequence>
<dbReference type="EMBL" id="LGTZ01001267">
    <property type="protein sequence ID" value="OJD21824.1"/>
    <property type="molecule type" value="Genomic_DNA"/>
</dbReference>
<evidence type="ECO:0000313" key="2">
    <source>
        <dbReference type="EMBL" id="OJD21824.1"/>
    </source>
</evidence>
<comment type="caution">
    <text evidence="2">The sequence shown here is derived from an EMBL/GenBank/DDBJ whole genome shotgun (WGS) entry which is preliminary data.</text>
</comment>